<dbReference type="Gene3D" id="1.20.1600.10">
    <property type="entry name" value="Outer membrane efflux proteins (OEP)"/>
    <property type="match status" value="1"/>
</dbReference>
<dbReference type="GO" id="GO:0015562">
    <property type="term" value="F:efflux transmembrane transporter activity"/>
    <property type="evidence" value="ECO:0007669"/>
    <property type="project" value="InterPro"/>
</dbReference>
<sequence length="465" mass="52179">MRSALRYKAIFAIAGLLSLQSCFVAKDYKQPDVVKQEYYRSDNLPADSLNMANVSWREMFNDPILQDYIEKGLQNNIDIRVALQQIIAAEAYVKQGKAGYLPTLNTNARYTHQELAPNSQFGNFFSSLDQYEINANLSWEADIWGKITSQKKAYQARALQTVAAHQAVKTRLIADIATTYYQLLALDEQIRITEETIDTRASSLETTKALKEAGNVTEVGVQQTEAQLYNAQGILLDLKDQRYQLENAFSILLGEAPNNIVRTDLSEQEITTNLNVGVPVELLRNRPDVIAAEYNFMNAFQLTNLARTNFYPSLSISATAGLQSLDPATLVNTNSLFATIIGNLAQPILNGRKIRTQYEVAQSQQEQARLNFRKTILIASKEVSDALHSYKTATEKIVVKQKEFNAYSLATDYSQELLNNGLANYLEVLTARQNALNSRLELTNARFNQLKAMVKLYEALGGGWQ</sequence>
<dbReference type="EMBL" id="CP028136">
    <property type="protein sequence ID" value="AVR47335.1"/>
    <property type="molecule type" value="Genomic_DNA"/>
</dbReference>
<organism evidence="3 4">
    <name type="scientific">Christiangramia fulva</name>
    <dbReference type="NCBI Taxonomy" id="2126553"/>
    <lineage>
        <taxon>Bacteria</taxon>
        <taxon>Pseudomonadati</taxon>
        <taxon>Bacteroidota</taxon>
        <taxon>Flavobacteriia</taxon>
        <taxon>Flavobacteriales</taxon>
        <taxon>Flavobacteriaceae</taxon>
        <taxon>Christiangramia</taxon>
    </lineage>
</organism>
<reference evidence="4" key="1">
    <citation type="submission" date="2018-03" db="EMBL/GenBank/DDBJ databases">
        <title>Gramella fulva sp. nov., isolated from a dry surface of tidal flat.</title>
        <authorList>
            <person name="Hwang S.H."/>
            <person name="Hwang W.M."/>
            <person name="Kang K."/>
            <person name="Ahn T.-Y."/>
        </authorList>
    </citation>
    <scope>NUCLEOTIDE SEQUENCE [LARGE SCALE GENOMIC DNA]</scope>
    <source>
        <strain evidence="4">SH35</strain>
    </source>
</reference>
<keyword evidence="2" id="KW-0472">Membrane</keyword>
<dbReference type="AlphaFoldDB" id="A0A2R3ZAM0"/>
<keyword evidence="2" id="KW-0812">Transmembrane</keyword>
<dbReference type="PANTHER" id="PTHR30203">
    <property type="entry name" value="OUTER MEMBRANE CATION EFFLUX PROTEIN"/>
    <property type="match status" value="1"/>
</dbReference>
<name>A0A2R3ZAM0_9FLAO</name>
<dbReference type="Proteomes" id="UP000241507">
    <property type="component" value="Chromosome"/>
</dbReference>
<dbReference type="SUPFAM" id="SSF56954">
    <property type="entry name" value="Outer membrane efflux proteins (OEP)"/>
    <property type="match status" value="1"/>
</dbReference>
<keyword evidence="2" id="KW-1134">Transmembrane beta strand</keyword>
<evidence type="ECO:0008006" key="5">
    <source>
        <dbReference type="Google" id="ProtNLM"/>
    </source>
</evidence>
<protein>
    <recommendedName>
        <fullName evidence="5">RND transporter</fullName>
    </recommendedName>
</protein>
<dbReference type="Gene3D" id="2.20.200.10">
    <property type="entry name" value="Outer membrane efflux proteins (OEP)"/>
    <property type="match status" value="1"/>
</dbReference>
<evidence type="ECO:0000313" key="3">
    <source>
        <dbReference type="EMBL" id="AVR47335.1"/>
    </source>
</evidence>
<keyword evidence="4" id="KW-1185">Reference proteome</keyword>
<evidence type="ECO:0000256" key="1">
    <source>
        <dbReference type="ARBA" id="ARBA00007613"/>
    </source>
</evidence>
<dbReference type="RefSeq" id="WP_107014102.1">
    <property type="nucleotide sequence ID" value="NZ_CP028136.1"/>
</dbReference>
<dbReference type="PROSITE" id="PS51257">
    <property type="entry name" value="PROKAR_LIPOPROTEIN"/>
    <property type="match status" value="1"/>
</dbReference>
<comment type="similarity">
    <text evidence="1 2">Belongs to the outer membrane factor (OMF) (TC 1.B.17) family.</text>
</comment>
<accession>A0A2R3ZAM0</accession>
<evidence type="ECO:0000313" key="4">
    <source>
        <dbReference type="Proteomes" id="UP000241507"/>
    </source>
</evidence>
<dbReference type="PANTHER" id="PTHR30203:SF33">
    <property type="entry name" value="BLR4455 PROTEIN"/>
    <property type="match status" value="1"/>
</dbReference>
<gene>
    <name evidence="3" type="ORF">C7S20_05125</name>
</gene>
<dbReference type="InterPro" id="IPR010131">
    <property type="entry name" value="MdtP/NodT-like"/>
</dbReference>
<comment type="subcellular location">
    <subcellularLocation>
        <location evidence="2">Cell membrane</location>
        <topology evidence="2">Lipid-anchor</topology>
    </subcellularLocation>
</comment>
<dbReference type="GO" id="GO:0005886">
    <property type="term" value="C:plasma membrane"/>
    <property type="evidence" value="ECO:0007669"/>
    <property type="project" value="UniProtKB-SubCell"/>
</dbReference>
<dbReference type="OrthoDB" id="9770517at2"/>
<dbReference type="NCBIfam" id="TIGR01845">
    <property type="entry name" value="outer_NodT"/>
    <property type="match status" value="1"/>
</dbReference>
<evidence type="ECO:0000256" key="2">
    <source>
        <dbReference type="RuleBase" id="RU362097"/>
    </source>
</evidence>
<dbReference type="KEGG" id="grs:C7S20_05125"/>
<keyword evidence="2" id="KW-0449">Lipoprotein</keyword>
<dbReference type="InterPro" id="IPR003423">
    <property type="entry name" value="OMP_efflux"/>
</dbReference>
<dbReference type="Pfam" id="PF02321">
    <property type="entry name" value="OEP"/>
    <property type="match status" value="2"/>
</dbReference>
<proteinExistence type="inferred from homology"/>
<keyword evidence="2" id="KW-0564">Palmitate</keyword>